<evidence type="ECO:0000313" key="1">
    <source>
        <dbReference type="EnsemblPlants" id="EMT16082"/>
    </source>
</evidence>
<dbReference type="EnsemblPlants" id="EMT16082">
    <property type="protein sequence ID" value="EMT16082"/>
    <property type="gene ID" value="F775_23843"/>
</dbReference>
<organism evidence="1">
    <name type="scientific">Aegilops tauschii</name>
    <name type="common">Tausch's goatgrass</name>
    <name type="synonym">Aegilops squarrosa</name>
    <dbReference type="NCBI Taxonomy" id="37682"/>
    <lineage>
        <taxon>Eukaryota</taxon>
        <taxon>Viridiplantae</taxon>
        <taxon>Streptophyta</taxon>
        <taxon>Embryophyta</taxon>
        <taxon>Tracheophyta</taxon>
        <taxon>Spermatophyta</taxon>
        <taxon>Magnoliopsida</taxon>
        <taxon>Liliopsida</taxon>
        <taxon>Poales</taxon>
        <taxon>Poaceae</taxon>
        <taxon>BOP clade</taxon>
        <taxon>Pooideae</taxon>
        <taxon>Triticodae</taxon>
        <taxon>Triticeae</taxon>
        <taxon>Triticinae</taxon>
        <taxon>Aegilops</taxon>
    </lineage>
</organism>
<proteinExistence type="predicted"/>
<dbReference type="AlphaFoldDB" id="N1QYG8"/>
<sequence>MASVQVSRLAKLELTFFHDAQKHPFNATGIAPELMMIFSLILVMAAFSTRKTCVLTTLAWTGGSAAWETPSGVWPPDKSGHRLVGVVLVVE</sequence>
<protein>
    <submittedName>
        <fullName evidence="1">Uncharacterized protein</fullName>
    </submittedName>
</protein>
<reference evidence="1" key="1">
    <citation type="submission" date="2015-06" db="UniProtKB">
        <authorList>
            <consortium name="EnsemblPlants"/>
        </authorList>
    </citation>
    <scope>IDENTIFICATION</scope>
</reference>
<name>N1QYG8_AEGTA</name>
<accession>N1QYG8</accession>